<dbReference type="eggNOG" id="COG3637">
    <property type="taxonomic scope" value="Bacteria"/>
</dbReference>
<feature type="domain" description="DUF6089" evidence="2">
    <location>
        <begin position="190"/>
        <end position="262"/>
    </location>
</feature>
<name>E4RV85_LEAB4</name>
<dbReference type="EMBL" id="CP002305">
    <property type="protein sequence ID" value="ADQ18823.1"/>
    <property type="molecule type" value="Genomic_DNA"/>
</dbReference>
<dbReference type="Proteomes" id="UP000007435">
    <property type="component" value="Chromosome"/>
</dbReference>
<evidence type="ECO:0000313" key="3">
    <source>
        <dbReference type="EMBL" id="ADQ18823.1"/>
    </source>
</evidence>
<dbReference type="STRING" id="649349.Lbys_3162"/>
<protein>
    <recommendedName>
        <fullName evidence="2">DUF6089 domain-containing protein</fullName>
    </recommendedName>
</protein>
<evidence type="ECO:0000259" key="2">
    <source>
        <dbReference type="Pfam" id="PF19573"/>
    </source>
</evidence>
<accession>E4RV85</accession>
<dbReference type="AlphaFoldDB" id="E4RV85"/>
<dbReference type="KEGG" id="lby:Lbys_3162"/>
<feature type="signal peptide" evidence="1">
    <location>
        <begin position="1"/>
        <end position="23"/>
    </location>
</feature>
<organism evidence="3 4">
    <name type="scientific">Leadbetterella byssophila (strain DSM 17132 / JCM 16389 / KACC 11308 / NBRC 106382 / 4M15)</name>
    <dbReference type="NCBI Taxonomy" id="649349"/>
    <lineage>
        <taxon>Bacteria</taxon>
        <taxon>Pseudomonadati</taxon>
        <taxon>Bacteroidota</taxon>
        <taxon>Cytophagia</taxon>
        <taxon>Cytophagales</taxon>
        <taxon>Leadbetterellaceae</taxon>
        <taxon>Leadbetterella</taxon>
    </lineage>
</organism>
<reference evidence="3 4" key="2">
    <citation type="journal article" date="2011" name="Stand. Genomic Sci.">
        <title>Complete genome sequence of Leadbetterella byssophila type strain (4M15).</title>
        <authorList>
            <person name="Abt B."/>
            <person name="Teshima H."/>
            <person name="Lucas S."/>
            <person name="Lapidus A."/>
            <person name="Del Rio T.G."/>
            <person name="Nolan M."/>
            <person name="Tice H."/>
            <person name="Cheng J.F."/>
            <person name="Pitluck S."/>
            <person name="Liolios K."/>
            <person name="Pagani I."/>
            <person name="Ivanova N."/>
            <person name="Mavromatis K."/>
            <person name="Pati A."/>
            <person name="Tapia R."/>
            <person name="Han C."/>
            <person name="Goodwin L."/>
            <person name="Chen A."/>
            <person name="Palaniappan K."/>
            <person name="Land M."/>
            <person name="Hauser L."/>
            <person name="Chang Y.J."/>
            <person name="Jeffries C.D."/>
            <person name="Rohde M."/>
            <person name="Goker M."/>
            <person name="Tindall B.J."/>
            <person name="Detter J.C."/>
            <person name="Woyke T."/>
            <person name="Bristow J."/>
            <person name="Eisen J.A."/>
            <person name="Markowitz V."/>
            <person name="Hugenholtz P."/>
            <person name="Klenk H.P."/>
            <person name="Kyrpides N.C."/>
        </authorList>
    </citation>
    <scope>NUCLEOTIDE SEQUENCE [LARGE SCALE GENOMIC DNA]</scope>
    <source>
        <strain evidence="4">DSM 17132 / JCM 16389 / KACC 11308 / NBRC 106382 / 4M15</strain>
    </source>
</reference>
<sequence length="327" mass="36548">MLKNKIFFITIAFAFLQTHLALGQLFKKTSDSYSSVGIGAGTSHYFGDLSPYRTFYYAIYSNVRWNGTINYTAQLNSKFAARASVTYLRLFGNDATYGGKLADGKSGINQQRIRNLHFKNDMLEFAVMGLYSFRPLDMNRRKNDGLQWSPYVGLGIGLVSNNPMAKDRITDNTGGILRDKVQSGWTALRNADTETDKKYSSITPVIPLSLGIKTMLKPNLILGIEGSIRFTFTDYLDDVSTGRYSTDALSYRANEDYFALTGKSRLESYMKATGNQAVGSLYPSVDAENHEPRTGFRGSKRNDMYILTQVTLNYIIGSRVKCPPLGQ</sequence>
<evidence type="ECO:0000313" key="4">
    <source>
        <dbReference type="Proteomes" id="UP000007435"/>
    </source>
</evidence>
<proteinExistence type="predicted"/>
<dbReference type="RefSeq" id="WP_013409850.1">
    <property type="nucleotide sequence ID" value="NC_014655.1"/>
</dbReference>
<keyword evidence="4" id="KW-1185">Reference proteome</keyword>
<gene>
    <name evidence="3" type="ordered locus">Lbys_3162</name>
</gene>
<keyword evidence="1" id="KW-0732">Signal</keyword>
<dbReference type="OrthoDB" id="654178at2"/>
<dbReference type="Pfam" id="PF19573">
    <property type="entry name" value="DUF6089"/>
    <property type="match status" value="1"/>
</dbReference>
<dbReference type="InterPro" id="IPR045743">
    <property type="entry name" value="DUF6089"/>
</dbReference>
<dbReference type="HOGENOM" id="CLU_071588_0_0_10"/>
<feature type="chain" id="PRO_5003188465" description="DUF6089 domain-containing protein" evidence="1">
    <location>
        <begin position="24"/>
        <end position="327"/>
    </location>
</feature>
<reference key="1">
    <citation type="submission" date="2010-11" db="EMBL/GenBank/DDBJ databases">
        <title>The complete genome of Leadbetterella byssophila DSM 17132.</title>
        <authorList>
            <consortium name="US DOE Joint Genome Institute (JGI-PGF)"/>
            <person name="Lucas S."/>
            <person name="Copeland A."/>
            <person name="Lapidus A."/>
            <person name="Glavina del Rio T."/>
            <person name="Dalin E."/>
            <person name="Tice H."/>
            <person name="Bruce D."/>
            <person name="Goodwin L."/>
            <person name="Pitluck S."/>
            <person name="Kyrpides N."/>
            <person name="Mavromatis K."/>
            <person name="Ivanova N."/>
            <person name="Teshima H."/>
            <person name="Brettin T."/>
            <person name="Detter J.C."/>
            <person name="Han C."/>
            <person name="Tapia R."/>
            <person name="Land M."/>
            <person name="Hauser L."/>
            <person name="Markowitz V."/>
            <person name="Cheng J.-F."/>
            <person name="Hugenholtz P."/>
            <person name="Woyke T."/>
            <person name="Wu D."/>
            <person name="Tindall B."/>
            <person name="Pomrenke H.G."/>
            <person name="Brambilla E."/>
            <person name="Klenk H.-P."/>
            <person name="Eisen J.A."/>
        </authorList>
    </citation>
    <scope>NUCLEOTIDE SEQUENCE [LARGE SCALE GENOMIC DNA]</scope>
    <source>
        <strain>DSM 17132</strain>
    </source>
</reference>
<evidence type="ECO:0000256" key="1">
    <source>
        <dbReference type="SAM" id="SignalP"/>
    </source>
</evidence>